<keyword evidence="1" id="KW-0175">Coiled coil</keyword>
<dbReference type="GO" id="GO:0019867">
    <property type="term" value="C:outer membrane"/>
    <property type="evidence" value="ECO:0007669"/>
    <property type="project" value="InterPro"/>
</dbReference>
<dbReference type="GO" id="GO:0009986">
    <property type="term" value="C:cell surface"/>
    <property type="evidence" value="ECO:0007669"/>
    <property type="project" value="InterPro"/>
</dbReference>
<evidence type="ECO:0000313" key="6">
    <source>
        <dbReference type="Proteomes" id="UP000046784"/>
    </source>
</evidence>
<accession>A0AAI8ZQ01</accession>
<reference evidence="5 6" key="1">
    <citation type="submission" date="2015-03" db="EMBL/GenBank/DDBJ databases">
        <authorList>
            <consortium name="Pathogen Informatics"/>
            <person name="Murphy D."/>
        </authorList>
    </citation>
    <scope>NUCLEOTIDE SEQUENCE [LARGE SCALE GENOMIC DNA]</scope>
    <source>
        <strain evidence="5 6">3400/83</strain>
    </source>
</reference>
<evidence type="ECO:0000256" key="1">
    <source>
        <dbReference type="SAM" id="Coils"/>
    </source>
</evidence>
<dbReference type="Proteomes" id="UP000046784">
    <property type="component" value="Unassembled WGS sequence"/>
</dbReference>
<dbReference type="GO" id="GO:0050709">
    <property type="term" value="P:negative regulation of protein secretion"/>
    <property type="evidence" value="ECO:0007669"/>
    <property type="project" value="InterPro"/>
</dbReference>
<evidence type="ECO:0000256" key="2">
    <source>
        <dbReference type="SAM" id="MobiDB-lite"/>
    </source>
</evidence>
<feature type="region of interest" description="Disordered" evidence="2">
    <location>
        <begin position="1"/>
        <end position="42"/>
    </location>
</feature>
<dbReference type="Gene3D" id="1.10.150.630">
    <property type="match status" value="1"/>
</dbReference>
<dbReference type="EMBL" id="CGCB01000010">
    <property type="protein sequence ID" value="CFQ99569.1"/>
    <property type="molecule type" value="Genomic_DNA"/>
</dbReference>
<evidence type="ECO:0000259" key="4">
    <source>
        <dbReference type="Pfam" id="PF09059"/>
    </source>
</evidence>
<proteinExistence type="predicted"/>
<dbReference type="InterPro" id="IPR010812">
    <property type="entry name" value="HrpJ-like"/>
</dbReference>
<dbReference type="InterPro" id="IPR015144">
    <property type="entry name" value="T3SS_TyeA"/>
</dbReference>
<dbReference type="SUPFAM" id="SSF140591">
    <property type="entry name" value="Type III secretion system domain"/>
    <property type="match status" value="2"/>
</dbReference>
<dbReference type="Pfam" id="PF07201">
    <property type="entry name" value="HrpJ"/>
    <property type="match status" value="1"/>
</dbReference>
<dbReference type="NCBIfam" id="TIGR02568">
    <property type="entry name" value="LcrE"/>
    <property type="match status" value="1"/>
</dbReference>
<evidence type="ECO:0000313" key="5">
    <source>
        <dbReference type="EMBL" id="CFQ99569.1"/>
    </source>
</evidence>
<dbReference type="InterPro" id="IPR013401">
    <property type="entry name" value="T3SS_LcrE"/>
</dbReference>
<name>A0AAI8ZQ01_YERFR</name>
<dbReference type="GO" id="GO:0030254">
    <property type="term" value="P:protein secretion by the type III secretion system"/>
    <property type="evidence" value="ECO:0007669"/>
    <property type="project" value="InterPro"/>
</dbReference>
<dbReference type="AlphaFoldDB" id="A0AAI8ZQ01"/>
<gene>
    <name evidence="5" type="primary">ysaW</name>
    <name evidence="5" type="ORF">ERS008524_01973</name>
</gene>
<dbReference type="RefSeq" id="WP_057644119.1">
    <property type="nucleotide sequence ID" value="NZ_CABMMF010000010.1"/>
</dbReference>
<feature type="domain" description="Hypersensitivity response secretion-like HrpJ" evidence="3">
    <location>
        <begin position="46"/>
        <end position="202"/>
    </location>
</feature>
<dbReference type="Gene3D" id="1.10.10.2060">
    <property type="match status" value="1"/>
</dbReference>
<feature type="coiled-coil region" evidence="1">
    <location>
        <begin position="121"/>
        <end position="148"/>
    </location>
</feature>
<feature type="domain" description="Type III secretion system effector delivery regulator TyeA" evidence="4">
    <location>
        <begin position="296"/>
        <end position="353"/>
    </location>
</feature>
<sequence length="369" mass="41931">MAIGPVGGNSRFLVGQRDKSASSTQVSDDADETSRGQGVIDDNGEYASMSMLAASHIRRGGGKADHKEEWMSFAERILDGQADEKLLHVEGVLHGRLMTPQQLRAFLLQYFTDPSDLLMALAALINRNRLKRKQIEHLNELRELLEAEDLNRSAQAGVNIALVAKAFAQRMQQSAGDLRMLYREFLSYEGPVVYLYEQWADEQDAEERENIMRYLARALACDLQVLPLGNVNVNEFGRFFNRVRCLREMQSLDGIFRQRFLHAGFAFVGQYGEKALSQLFTRGIRDQACFSESLLTFFSQQLCVLSSDMRARFLQILIIAFSTLPTGVFQSLEEREHLMTELKESMDHLMAMELTLAQRTLSDKKENIL</sequence>
<protein>
    <submittedName>
        <fullName evidence="5">Type III secreted effector protein</fullName>
    </submittedName>
</protein>
<comment type="caution">
    <text evidence="5">The sequence shown here is derived from an EMBL/GenBank/DDBJ whole genome shotgun (WGS) entry which is preliminary data.</text>
</comment>
<organism evidence="5 6">
    <name type="scientific">Yersinia frederiksenii</name>
    <dbReference type="NCBI Taxonomy" id="29484"/>
    <lineage>
        <taxon>Bacteria</taxon>
        <taxon>Pseudomonadati</taxon>
        <taxon>Pseudomonadota</taxon>
        <taxon>Gammaproteobacteria</taxon>
        <taxon>Enterobacterales</taxon>
        <taxon>Yersiniaceae</taxon>
        <taxon>Yersinia</taxon>
    </lineage>
</organism>
<evidence type="ECO:0000259" key="3">
    <source>
        <dbReference type="Pfam" id="PF07201"/>
    </source>
</evidence>
<dbReference type="Pfam" id="PF09059">
    <property type="entry name" value="TyeA"/>
    <property type="match status" value="1"/>
</dbReference>